<name>A0A923M8G3_9BURK</name>
<evidence type="ECO:0000256" key="3">
    <source>
        <dbReference type="ARBA" id="ARBA00022630"/>
    </source>
</evidence>
<keyword evidence="5" id="KW-0560">Oxidoreductase</keyword>
<comment type="cofactor">
    <cofactor evidence="1">
        <name>FMN</name>
        <dbReference type="ChEBI" id="CHEBI:58210"/>
    </cofactor>
</comment>
<proteinExistence type="inferred from homology"/>
<gene>
    <name evidence="7" type="ORF">H8R02_17225</name>
</gene>
<evidence type="ECO:0000256" key="4">
    <source>
        <dbReference type="ARBA" id="ARBA00022643"/>
    </source>
</evidence>
<dbReference type="Gene3D" id="3.40.109.10">
    <property type="entry name" value="NADH Oxidase"/>
    <property type="match status" value="1"/>
</dbReference>
<comment type="caution">
    <text evidence="7">The sequence shown here is derived from an EMBL/GenBank/DDBJ whole genome shotgun (WGS) entry which is preliminary data.</text>
</comment>
<evidence type="ECO:0000256" key="5">
    <source>
        <dbReference type="ARBA" id="ARBA00023002"/>
    </source>
</evidence>
<keyword evidence="4" id="KW-0288">FMN</keyword>
<evidence type="ECO:0000256" key="1">
    <source>
        <dbReference type="ARBA" id="ARBA00001917"/>
    </source>
</evidence>
<evidence type="ECO:0000313" key="7">
    <source>
        <dbReference type="EMBL" id="MBC5766212.1"/>
    </source>
</evidence>
<dbReference type="GO" id="GO:0016491">
    <property type="term" value="F:oxidoreductase activity"/>
    <property type="evidence" value="ECO:0007669"/>
    <property type="project" value="UniProtKB-KW"/>
</dbReference>
<evidence type="ECO:0000256" key="2">
    <source>
        <dbReference type="ARBA" id="ARBA00007118"/>
    </source>
</evidence>
<keyword evidence="3" id="KW-0285">Flavoprotein</keyword>
<dbReference type="CDD" id="cd02136">
    <property type="entry name" value="PnbA_NfnB-like"/>
    <property type="match status" value="1"/>
</dbReference>
<dbReference type="InterPro" id="IPR029479">
    <property type="entry name" value="Nitroreductase"/>
</dbReference>
<dbReference type="InterPro" id="IPR000415">
    <property type="entry name" value="Nitroreductase-like"/>
</dbReference>
<evidence type="ECO:0000259" key="6">
    <source>
        <dbReference type="Pfam" id="PF00881"/>
    </source>
</evidence>
<comment type="similarity">
    <text evidence="2">Belongs to the nitroreductase family.</text>
</comment>
<accession>A0A923M8G3</accession>
<dbReference type="RefSeq" id="WP_187082681.1">
    <property type="nucleotide sequence ID" value="NZ_JACORU010000006.1"/>
</dbReference>
<organism evidence="7 8">
    <name type="scientific">Ramlibacter albus</name>
    <dbReference type="NCBI Taxonomy" id="2079448"/>
    <lineage>
        <taxon>Bacteria</taxon>
        <taxon>Pseudomonadati</taxon>
        <taxon>Pseudomonadota</taxon>
        <taxon>Betaproteobacteria</taxon>
        <taxon>Burkholderiales</taxon>
        <taxon>Comamonadaceae</taxon>
        <taxon>Ramlibacter</taxon>
    </lineage>
</organism>
<reference evidence="7" key="1">
    <citation type="submission" date="2020-08" db="EMBL/GenBank/DDBJ databases">
        <title>Ramlibacter sp. GTP1 16S ribosomal RNA gene genome sequencing and assembly.</title>
        <authorList>
            <person name="Kang M."/>
        </authorList>
    </citation>
    <scope>NUCLEOTIDE SEQUENCE</scope>
    <source>
        <strain evidence="7">GTP1</strain>
    </source>
</reference>
<dbReference type="PANTHER" id="PTHR43673:SF2">
    <property type="entry name" value="NITROREDUCTASE"/>
    <property type="match status" value="1"/>
</dbReference>
<dbReference type="Pfam" id="PF00881">
    <property type="entry name" value="Nitroreductase"/>
    <property type="match status" value="1"/>
</dbReference>
<keyword evidence="8" id="KW-1185">Reference proteome</keyword>
<dbReference type="Proteomes" id="UP000596827">
    <property type="component" value="Unassembled WGS sequence"/>
</dbReference>
<dbReference type="AlphaFoldDB" id="A0A923M8G3"/>
<feature type="domain" description="Nitroreductase" evidence="6">
    <location>
        <begin position="22"/>
        <end position="219"/>
    </location>
</feature>
<dbReference type="SUPFAM" id="SSF55469">
    <property type="entry name" value="FMN-dependent nitroreductase-like"/>
    <property type="match status" value="1"/>
</dbReference>
<sequence>MSQTRPQVTTVVNDRASVDAAIESRFSCRAFLRDKPVSRETIEEILSVARRAPSGTNHQPWNVYVLMGEARDSLSRKVCEAHDKVFADPSLAESYRENFDYYPEKWVSPYIDRRRENGWGLYGLLGIQKGEKAKMHAQHQRNYVFFDAPVGLMFTVDKVLGRGSLMDTGMFIQNIMVAARARGLHTCPQAAWDEFATVVKPHIGAPDTQVLLCGMSLGYADETAHVNTFHTPREGVETFTRWLG</sequence>
<protein>
    <submittedName>
        <fullName evidence="7">Nitroreductase</fullName>
    </submittedName>
</protein>
<evidence type="ECO:0000313" key="8">
    <source>
        <dbReference type="Proteomes" id="UP000596827"/>
    </source>
</evidence>
<dbReference type="EMBL" id="JACORU010000006">
    <property type="protein sequence ID" value="MBC5766212.1"/>
    <property type="molecule type" value="Genomic_DNA"/>
</dbReference>
<dbReference type="PANTHER" id="PTHR43673">
    <property type="entry name" value="NAD(P)H NITROREDUCTASE YDGI-RELATED"/>
    <property type="match status" value="1"/>
</dbReference>